<evidence type="ECO:0000256" key="3">
    <source>
        <dbReference type="ARBA" id="ARBA00005194"/>
    </source>
</evidence>
<keyword evidence="6" id="KW-0597">Phosphoprotein</keyword>
<dbReference type="InterPro" id="IPR025110">
    <property type="entry name" value="AMP-bd_C"/>
</dbReference>
<dbReference type="Gene3D" id="3.30.559.10">
    <property type="entry name" value="Chloramphenicol acetyltransferase-like domain"/>
    <property type="match status" value="2"/>
</dbReference>
<dbReference type="SMART" id="SM00826">
    <property type="entry name" value="PKS_DH"/>
    <property type="match status" value="1"/>
</dbReference>
<dbReference type="GO" id="GO:0005737">
    <property type="term" value="C:cytoplasm"/>
    <property type="evidence" value="ECO:0007669"/>
    <property type="project" value="TreeGrafter"/>
</dbReference>
<dbReference type="GO" id="GO:0043041">
    <property type="term" value="P:amino acid activation for nonribosomal peptide biosynthetic process"/>
    <property type="evidence" value="ECO:0007669"/>
    <property type="project" value="TreeGrafter"/>
</dbReference>
<dbReference type="GO" id="GO:0004315">
    <property type="term" value="F:3-oxoacyl-[acyl-carrier-protein] synthase activity"/>
    <property type="evidence" value="ECO:0007669"/>
    <property type="project" value="InterPro"/>
</dbReference>
<reference evidence="12 13" key="2">
    <citation type="journal article" date="2018" name="Nature">
        <title>Mutant phenotypes for thousands of bacterial genes of unknown function.</title>
        <authorList>
            <person name="Price M.N."/>
            <person name="Wetmore K.M."/>
            <person name="Waters R.J."/>
            <person name="Callaghan M."/>
            <person name="Ray J."/>
            <person name="Liu H."/>
            <person name="Kuehl J.V."/>
            <person name="Melnyk R.A."/>
            <person name="Lamson J.S."/>
            <person name="Suh Y."/>
            <person name="Carlson H.K."/>
            <person name="Esquivel Z."/>
            <person name="Sadeeshkumar H."/>
            <person name="Chakraborty R."/>
            <person name="Zane G.M."/>
            <person name="Rubin B.E."/>
            <person name="Wall J.D."/>
            <person name="Visel A."/>
            <person name="Bristow J."/>
            <person name="Blow M.J."/>
            <person name="Arkin A.P."/>
            <person name="Deutschbauer A.M."/>
        </authorList>
    </citation>
    <scope>NUCLEOTIDE SEQUENCE [LARGE SCALE GENOMIC DNA]</scope>
    <source>
        <strain evidence="12 13">FW300-N2C3</strain>
    </source>
</reference>
<proteinExistence type="inferred from homology"/>
<dbReference type="GO" id="GO:0006633">
    <property type="term" value="P:fatty acid biosynthetic process"/>
    <property type="evidence" value="ECO:0007669"/>
    <property type="project" value="UniProtKB-UniPathway"/>
</dbReference>
<dbReference type="InterPro" id="IPR057326">
    <property type="entry name" value="KR_dom"/>
</dbReference>
<dbReference type="InterPro" id="IPR014031">
    <property type="entry name" value="Ketoacyl_synth_C"/>
</dbReference>
<dbReference type="Proteomes" id="UP000059425">
    <property type="component" value="Chromosome"/>
</dbReference>
<feature type="domain" description="Carrier" evidence="10">
    <location>
        <begin position="1242"/>
        <end position="1316"/>
    </location>
</feature>
<feature type="domain" description="Ketosynthase family 3 (KS3)" evidence="11">
    <location>
        <begin position="13"/>
        <end position="437"/>
    </location>
</feature>
<dbReference type="InterPro" id="IPR036291">
    <property type="entry name" value="NAD(P)-bd_dom_sf"/>
</dbReference>
<dbReference type="InterPro" id="IPR045851">
    <property type="entry name" value="AMP-bd_C_sf"/>
</dbReference>
<dbReference type="GO" id="GO:0044550">
    <property type="term" value="P:secondary metabolite biosynthetic process"/>
    <property type="evidence" value="ECO:0007669"/>
    <property type="project" value="TreeGrafter"/>
</dbReference>
<dbReference type="SUPFAM" id="SSF53901">
    <property type="entry name" value="Thiolase-like"/>
    <property type="match status" value="1"/>
</dbReference>
<dbReference type="GO" id="GO:0031177">
    <property type="term" value="F:phosphopantetheine binding"/>
    <property type="evidence" value="ECO:0007669"/>
    <property type="project" value="TreeGrafter"/>
</dbReference>
<dbReference type="InterPro" id="IPR000873">
    <property type="entry name" value="AMP-dep_synth/lig_dom"/>
</dbReference>
<dbReference type="Pfam" id="PF14765">
    <property type="entry name" value="PS-DH"/>
    <property type="match status" value="1"/>
</dbReference>
<dbReference type="InterPro" id="IPR042099">
    <property type="entry name" value="ANL_N_sf"/>
</dbReference>
<dbReference type="InterPro" id="IPR001242">
    <property type="entry name" value="Condensation_dom"/>
</dbReference>
<dbReference type="NCBIfam" id="TIGR01733">
    <property type="entry name" value="AA-adenyl-dom"/>
    <property type="match status" value="2"/>
</dbReference>
<dbReference type="Pfam" id="PF02801">
    <property type="entry name" value="Ketoacyl-synt_C"/>
    <property type="match status" value="1"/>
</dbReference>
<dbReference type="SUPFAM" id="SSF52777">
    <property type="entry name" value="CoA-dependent acyltransferases"/>
    <property type="match status" value="4"/>
</dbReference>
<dbReference type="Pfam" id="PF00668">
    <property type="entry name" value="Condensation"/>
    <property type="match status" value="2"/>
</dbReference>
<dbReference type="InterPro" id="IPR006162">
    <property type="entry name" value="Ppantetheine_attach_site"/>
</dbReference>
<evidence type="ECO:0000313" key="12">
    <source>
        <dbReference type="EMBL" id="ALI10210.1"/>
    </source>
</evidence>
<evidence type="ECO:0000256" key="1">
    <source>
        <dbReference type="ARBA" id="ARBA00001957"/>
    </source>
</evidence>
<feature type="domain" description="Carrier" evidence="10">
    <location>
        <begin position="2290"/>
        <end position="2365"/>
    </location>
</feature>
<dbReference type="SUPFAM" id="SSF51735">
    <property type="entry name" value="NAD(P)-binding Rossmann-fold domains"/>
    <property type="match status" value="2"/>
</dbReference>
<comment type="similarity">
    <text evidence="4">Belongs to the short-chain dehydrogenases/reductases (SDR) family.</text>
</comment>
<dbReference type="InterPro" id="IPR036736">
    <property type="entry name" value="ACP-like_sf"/>
</dbReference>
<dbReference type="Gene3D" id="3.30.559.30">
    <property type="entry name" value="Nonribosomal peptide synthetase, condensation domain"/>
    <property type="match status" value="2"/>
</dbReference>
<dbReference type="CDD" id="cd05930">
    <property type="entry name" value="A_NRPS"/>
    <property type="match status" value="1"/>
</dbReference>
<evidence type="ECO:0000256" key="7">
    <source>
        <dbReference type="ARBA" id="ARBA00022598"/>
    </source>
</evidence>
<dbReference type="InterPro" id="IPR042104">
    <property type="entry name" value="PKS_dehydratase_sf"/>
</dbReference>
<evidence type="ECO:0000256" key="4">
    <source>
        <dbReference type="ARBA" id="ARBA00006484"/>
    </source>
</evidence>
<dbReference type="InterPro" id="IPR049552">
    <property type="entry name" value="PKS_DH_N"/>
</dbReference>
<keyword evidence="7" id="KW-0436">Ligase</keyword>
<dbReference type="InterPro" id="IPR020841">
    <property type="entry name" value="PKS_Beta-ketoAc_synthase_dom"/>
</dbReference>
<dbReference type="PROSITE" id="PS00455">
    <property type="entry name" value="AMP_BINDING"/>
    <property type="match status" value="1"/>
</dbReference>
<dbReference type="SUPFAM" id="SSF47336">
    <property type="entry name" value="ACP-like"/>
    <property type="match status" value="2"/>
</dbReference>
<comment type="pathway">
    <text evidence="3">Lipid metabolism; fatty acid biosynthesis.</text>
</comment>
<dbReference type="InterPro" id="IPR049551">
    <property type="entry name" value="PKS_DH_C"/>
</dbReference>
<keyword evidence="8" id="KW-0808">Transferase</keyword>
<name>A0A0N9WD12_PSEFL</name>
<dbReference type="Gene3D" id="3.40.50.720">
    <property type="entry name" value="NAD(P)-binding Rossmann-like Domain"/>
    <property type="match status" value="1"/>
</dbReference>
<dbReference type="Pfam" id="PF08659">
    <property type="entry name" value="KR"/>
    <property type="match status" value="1"/>
</dbReference>
<dbReference type="PROSITE" id="PS52004">
    <property type="entry name" value="KS3_2"/>
    <property type="match status" value="1"/>
</dbReference>
<evidence type="ECO:0000256" key="5">
    <source>
        <dbReference type="ARBA" id="ARBA00022450"/>
    </source>
</evidence>
<dbReference type="EMBL" id="CP012831">
    <property type="protein sequence ID" value="ALI10210.1"/>
    <property type="molecule type" value="Genomic_DNA"/>
</dbReference>
<dbReference type="Gene3D" id="3.30.300.30">
    <property type="match status" value="2"/>
</dbReference>
<dbReference type="PANTHER" id="PTHR45527:SF10">
    <property type="entry name" value="PYOCHELIN SYNTHASE PCHF"/>
    <property type="match status" value="1"/>
</dbReference>
<comment type="cofactor">
    <cofactor evidence="1">
        <name>pantetheine 4'-phosphate</name>
        <dbReference type="ChEBI" id="CHEBI:47942"/>
    </cofactor>
</comment>
<keyword evidence="5" id="KW-0596">Phosphopantetheine</keyword>
<dbReference type="InterPro" id="IPR023213">
    <property type="entry name" value="CAT-like_dom_sf"/>
</dbReference>
<dbReference type="Pfam" id="PF21089">
    <property type="entry name" value="PKS_DH_N"/>
    <property type="match status" value="1"/>
</dbReference>
<dbReference type="Gene3D" id="3.40.47.10">
    <property type="match status" value="1"/>
</dbReference>
<dbReference type="UniPathway" id="UPA00094"/>
<dbReference type="InterPro" id="IPR020845">
    <property type="entry name" value="AMP-binding_CS"/>
</dbReference>
<dbReference type="CDD" id="cd00833">
    <property type="entry name" value="PKS"/>
    <property type="match status" value="1"/>
</dbReference>
<dbReference type="PROSITE" id="PS50075">
    <property type="entry name" value="CARRIER"/>
    <property type="match status" value="2"/>
</dbReference>
<dbReference type="Gene3D" id="3.40.50.12780">
    <property type="entry name" value="N-terminal domain of ligase-like"/>
    <property type="match status" value="2"/>
</dbReference>
<dbReference type="Pfam" id="PF00109">
    <property type="entry name" value="ketoacyl-synt"/>
    <property type="match status" value="1"/>
</dbReference>
<dbReference type="Pfam" id="PF00501">
    <property type="entry name" value="AMP-binding"/>
    <property type="match status" value="2"/>
</dbReference>
<dbReference type="Gene3D" id="3.10.129.110">
    <property type="entry name" value="Polyketide synthase dehydratase"/>
    <property type="match status" value="1"/>
</dbReference>
<evidence type="ECO:0000313" key="13">
    <source>
        <dbReference type="Proteomes" id="UP000059425"/>
    </source>
</evidence>
<evidence type="ECO:0000256" key="6">
    <source>
        <dbReference type="ARBA" id="ARBA00022553"/>
    </source>
</evidence>
<dbReference type="InterPro" id="IPR009081">
    <property type="entry name" value="PP-bd_ACP"/>
</dbReference>
<dbReference type="RefSeq" id="WP_060742313.1">
    <property type="nucleotide sequence ID" value="NZ_CP012831.1"/>
</dbReference>
<reference evidence="13" key="1">
    <citation type="submission" date="2015-09" db="EMBL/GenBank/DDBJ databases">
        <title>Whole genome sequence of Pseudomonas fluorescens FW300-N2C3.</title>
        <authorList>
            <person name="Ray J."/>
            <person name="Melnyk R."/>
            <person name="Deutschbauer A."/>
        </authorList>
    </citation>
    <scope>NUCLEOTIDE SEQUENCE [LARGE SCALE GENOMIC DNA]</scope>
    <source>
        <strain evidence="13">FW300-N2C3</strain>
    </source>
</reference>
<evidence type="ECO:0000259" key="11">
    <source>
        <dbReference type="PROSITE" id="PS52004"/>
    </source>
</evidence>
<gene>
    <name evidence="12" type="ORF">AO356_26480</name>
</gene>
<dbReference type="InterPro" id="IPR020807">
    <property type="entry name" value="PKS_DH"/>
</dbReference>
<evidence type="ECO:0000256" key="9">
    <source>
        <dbReference type="ARBA" id="ARBA00022737"/>
    </source>
</evidence>
<dbReference type="InterPro" id="IPR057737">
    <property type="entry name" value="Condensation_MtbB-like"/>
</dbReference>
<dbReference type="PANTHER" id="PTHR45527">
    <property type="entry name" value="NONRIBOSOMAL PEPTIDE SYNTHETASE"/>
    <property type="match status" value="1"/>
</dbReference>
<dbReference type="OrthoDB" id="9757559at2"/>
<dbReference type="Gene3D" id="1.10.1200.10">
    <property type="entry name" value="ACP-like"/>
    <property type="match status" value="2"/>
</dbReference>
<sequence>MVSARDDDSLDDKGAIAIVGMACRFSGAAGLQAFWQMLLEQRCGVRMLSDEALLAAGVPSDTLLDHAYVKANGSLEDALGFDAGFFGYAPQEAALIDPQHRVFLEACWHAREDAIGQRSADERIGVYAGSGFNTYLLTHVHADSKSWQGPDRWRAGLANDKDTLTSRVAYKLGLTGPAVTVQTACSTSLVAVHLACQAILDGDCEMALAGGASVHFPLGHGYRHHAESVEAQDGVCRPFSPDATGTVFTDGVGVVLLRRYEDAQRAGDRIYAVIRGSAINNDGADKVGFTAPGMRGQVDVIRMAHAVAGMTGETVDYVEAHGTGTTVGDSIELQALEQAFETPGSRTSTCLLGAVKGNLGHTDNAAGIAGLIKVALSLFHRQWPATLHATAQTATRPGSRFSICHRPMSWADCERLRYAGVSSFGIGGTNAHVVVQQTPRLEARKHEHGGNPLETGWGAAGHPFQRAHLEYRSSGRTPREDDSGVRINHLQWSAEAQRRHPSEGTLGSILLVAEVAPPAELLRRLSTHGQVELWLHAGAKITGTLAHPVFDRFDFTDNAQWDRAWRRRVHQPPSTIIYLGALEGMPAAFDVTLACALGFGGGIARARNGSWPPVGVHWVTAGLFDAGGVAPSPAHLAIWGPARVLAQEVTGLGCRVYDVRAGVRQRDVDAWSTLLTLIATESVGDPMAGSFAAYALRGERIFVPHVSSIVQPPAHSASAPVLRTGGTYLVTGGAGGVGRALAAWLSTHYGARVIVCGRRPIESVEDWGDFQARFTSILYVQADVASDTQLKSIAQNTGISLQDIQGVFHCAGVAGAGGLRTKDIEMAQRRCAAKVTGAQALSRVFSEVPLDFVVFFSSINGWVGGPGQAEYCSANAYLDALAQSGTLPWRTLSIAWDTWLDTGMARRSIDAVHSSVSSIDGHESTTFITLPAHSWLLSEHRVDGVALLPGTAHISLLLRIADAAGLPRVLVDVRLLNPALVREGADMHLCVPEHVCAGTDVQIRDSSGVVLSTATPGGALDVVMAMTCPSFVRAFCATQAQPCTFSVPARLQVGERWRCLEDVSRCGNVYRVVLQTDQLAQDFGEWPWHPAVMDVALLPIQMEAGAFAVPVAFERVQASVSLAAARFSYVCVRETSASLRVADVCITDEHNAVLLLMSGVTFTPLDAHLLRARAVTDEALSRGLPVATALDQLERLLDHCALDAVMLTSTSLPELERFSEALACRYRSIATQPTNEAKPALQDTDAREALLCRLVATNLGYDQVAAQDNYFSLGGDSLSGLLLIENARKEGIQLSLDLLYETKTLAELAQKVDWNAAHSEAVSRAEPFSLLHDDDRIRIAEDVVDAFPLSELQKGIVYYRSRYAEQSIYRDLLWVDVEGPLDETLLRQAWSNCVQRHPVLRSRVELTQFREPLQIVHAHVEAPMAIGDLSGRSVRQWAEEVDLKSSCPVGRAAYLFALPDADVLHLVLLLDDALLDGWSATSLLAELLIGYGGLLDGQVPSSLPAPSLSFHDHVRHERKVIAAGQEHGFWRERLQGCVPSTLTRGIAGAACRGPEITIREMPFGAARHVDALANSCATTPKVVLLASYLRALSLWCGTNEVTTGLETHTRLETDGGSEVLGLHLNMLPFRQVLTAMSVRHYLSGVAQAEAQTIVHRHLPLSEIQRDWSVPLFDNCFNYTQFRKLHEIAERGSLGKSLRLKRYAGEEKTHYPFKLWVDCSGAGVYQLYIAFDSVRVDEADAQAVAALFDSVLEAFARDTSADVMSIGAPSSNDGALRCTETIPELGELFQEAWQAHADRIAVREAQQAFSYRELSRAVECVALELQRKGCKPGMTVAVLLPRSFRWVVAMLGVLKACATILPIDPYLPEGRVQMMLRQGRPRFVITDTAISEERLSDWRGPVITNVETATWPDDLPIGPWAPSANLPAYLIFTSGSMGTPKGVLNTCKGLANRLAWQLRNHPLHPGDVLLSRTPASFVDVFWENFGPLCAGATLVIADDAESRDPARIAQLLWRWHVTHLVVVPTLLEPILARIKADPGRDALALRQVSLSGEPLKVALMERARALLPAVRWLNVYGSSEVSADVSVFELGDWQARPDEPSVVPAGEALCNVGLHLLDENLQPVRPGCMGELYVSGPALAHGYLHQPGLTAIRFVPNPWPLDANDTRLFRTGDVARHGRCGLEIVGRSDRQIKVRGVRIDLDDLETRLERLAPVLRAALVDSADGLSAFVQCRAEADSKQLWPALRLQLLPEERPARLWLVERMPLTLAGKIDRLALAGTGILLSDMVRVELQGDIENRLAGLWRELLPSASVHADSHFDELGGHSLLVLQLAGTIERAFGCRLSIAQLQATGQLRAQARLIEAQRGIAPIENGKIESDPGMQSQPFLPTALQQAYWVARHREGPEGGSTHIYQEWVIPRLETHRLEAAWNRLIERHGMLRARLDASGLLSVRDAGVYHIECHDLSELAPQTREAVLLRWREQHAFTPFGNRDEPFLLQVFRLPDGEAMLAVKLDLLYADAWSMGIIARELWTLYANPATELAPLSISFRDVLEYTRAHENPAAREAARHYWSERMGCFSGAPDLPVRGRLPGSLAVRRLDMVLDPLQKQALESLALRAGLQASSLLLAVFAAVLQRWSLKKAFSLTLTLFDRPFVHPEVNGVVGDFTSVLWMEIDGERPSSFIEFARALHARLQDGLDHRAFDGIDMARATQSQLRVVDAMRYVFTYIAQGDDGSAMFPEGSVERYRVTRTAGVWLDNQVVGEAGKLRLHWDVVDERFPAGMVDDMFAAYRALVEALIAQAGTEGLGEGCGVQLPRAQQARRQADGQTDVSIQDYLADIDMHCGASPDAPAVIAADRTLSYGELWTRARRVALDLKTDAPHASSVAIHLEPGWRYVVAVLATQMAGVAYVPLSLRWPRARVIDVIDSYGIDHVFADEEVAGWSSRLSLVRTLSVPTQEDPRAPLPSMSMASDPALLAYVMFTSGSSGTPKGVMMRRGAVANTLRDVCARLRMNPGSRVFGLSDPGFDLSVFDMLGPLMVGGALVLPDASDRMNPQAWWTLCRRHGVTIWNTAPALFEMLADYGKGKTDRIGTLDLRWVMLSGDWISLHLPGLLRELAPGARLLSLGGATEAGIWSVSFPVTTVQEDWTSIPYGRPLRGQRCDIVDVFDEPCPDGVAGELTISGASLSDGYWQRPALTERAFFIDGRTGERRYRTGDLARYRADGVIELLGRMDSQIKIAGHRIECKEVEHAVLTYPGVARAVVVPLKDRGGLTLHAVVEHEDGVSIESIRQHCAERLPEVMVPRHWHSNLGITLSDNGKVDRRALQQRIEAMLQERVEDGVPNG</sequence>
<dbReference type="PROSITE" id="PS00012">
    <property type="entry name" value="PHOSPHOPANTETHEINE"/>
    <property type="match status" value="2"/>
</dbReference>
<dbReference type="InterPro" id="IPR018201">
    <property type="entry name" value="Ketoacyl_synth_AS"/>
</dbReference>
<dbReference type="SMART" id="SM00822">
    <property type="entry name" value="PKS_KR"/>
    <property type="match status" value="1"/>
</dbReference>
<accession>A0A0N9WD12</accession>
<dbReference type="InterPro" id="IPR010071">
    <property type="entry name" value="AA_adenyl_dom"/>
</dbReference>
<dbReference type="SMART" id="SM00825">
    <property type="entry name" value="PKS_KS"/>
    <property type="match status" value="1"/>
</dbReference>
<protein>
    <submittedName>
        <fullName evidence="12">Uncharacterized protein</fullName>
    </submittedName>
</protein>
<evidence type="ECO:0000256" key="2">
    <source>
        <dbReference type="ARBA" id="ARBA00004924"/>
    </source>
</evidence>
<dbReference type="Pfam" id="PF13193">
    <property type="entry name" value="AMP-binding_C"/>
    <property type="match status" value="1"/>
</dbReference>
<dbReference type="SUPFAM" id="SSF56801">
    <property type="entry name" value="Acetyl-CoA synthetase-like"/>
    <property type="match status" value="2"/>
</dbReference>
<comment type="pathway">
    <text evidence="2">Siderophore biosynthesis.</text>
</comment>
<dbReference type="Pfam" id="PF00550">
    <property type="entry name" value="PP-binding"/>
    <property type="match status" value="2"/>
</dbReference>
<dbReference type="CDD" id="cd19535">
    <property type="entry name" value="Cyc_NRPS"/>
    <property type="match status" value="1"/>
</dbReference>
<dbReference type="InterPro" id="IPR016039">
    <property type="entry name" value="Thiolase-like"/>
</dbReference>
<dbReference type="GO" id="GO:0016874">
    <property type="term" value="F:ligase activity"/>
    <property type="evidence" value="ECO:0007669"/>
    <property type="project" value="UniProtKB-KW"/>
</dbReference>
<organism evidence="12 13">
    <name type="scientific">Pseudomonas fluorescens</name>
    <dbReference type="NCBI Taxonomy" id="294"/>
    <lineage>
        <taxon>Bacteria</taxon>
        <taxon>Pseudomonadati</taxon>
        <taxon>Pseudomonadota</taxon>
        <taxon>Gammaproteobacteria</taxon>
        <taxon>Pseudomonadales</taxon>
        <taxon>Pseudomonadaceae</taxon>
        <taxon>Pseudomonas</taxon>
    </lineage>
</organism>
<evidence type="ECO:0000259" key="10">
    <source>
        <dbReference type="PROSITE" id="PS50075"/>
    </source>
</evidence>
<evidence type="ECO:0000256" key="8">
    <source>
        <dbReference type="ARBA" id="ARBA00022679"/>
    </source>
</evidence>
<dbReference type="InterPro" id="IPR013968">
    <property type="entry name" value="PKS_KR"/>
</dbReference>
<dbReference type="InterPro" id="IPR014030">
    <property type="entry name" value="Ketoacyl_synth_N"/>
</dbReference>
<dbReference type="PROSITE" id="PS00606">
    <property type="entry name" value="KS3_1"/>
    <property type="match status" value="1"/>
</dbReference>
<keyword evidence="9" id="KW-0677">Repeat</keyword>